<keyword evidence="1" id="KW-1133">Transmembrane helix</keyword>
<evidence type="ECO:0000256" key="1">
    <source>
        <dbReference type="SAM" id="Phobius"/>
    </source>
</evidence>
<evidence type="ECO:0000313" key="3">
    <source>
        <dbReference type="WBParaSite" id="nRc.2.0.1.t05158-RA"/>
    </source>
</evidence>
<feature type="transmembrane region" description="Helical" evidence="1">
    <location>
        <begin position="73"/>
        <end position="92"/>
    </location>
</feature>
<reference evidence="3" key="1">
    <citation type="submission" date="2022-11" db="UniProtKB">
        <authorList>
            <consortium name="WormBaseParasite"/>
        </authorList>
    </citation>
    <scope>IDENTIFICATION</scope>
</reference>
<keyword evidence="2" id="KW-1185">Reference proteome</keyword>
<keyword evidence="1" id="KW-0472">Membrane</keyword>
<dbReference type="SUPFAM" id="SSF57302">
    <property type="entry name" value="Snake toxin-like"/>
    <property type="match status" value="1"/>
</dbReference>
<evidence type="ECO:0000313" key="2">
    <source>
        <dbReference type="Proteomes" id="UP000887565"/>
    </source>
</evidence>
<dbReference type="AlphaFoldDB" id="A0A915HTB6"/>
<organism evidence="2 3">
    <name type="scientific">Romanomermis culicivorax</name>
    <name type="common">Nematode worm</name>
    <dbReference type="NCBI Taxonomy" id="13658"/>
    <lineage>
        <taxon>Eukaryota</taxon>
        <taxon>Metazoa</taxon>
        <taxon>Ecdysozoa</taxon>
        <taxon>Nematoda</taxon>
        <taxon>Enoplea</taxon>
        <taxon>Dorylaimia</taxon>
        <taxon>Mermithida</taxon>
        <taxon>Mermithoidea</taxon>
        <taxon>Mermithidae</taxon>
        <taxon>Romanomermis</taxon>
    </lineage>
</organism>
<keyword evidence="1" id="KW-0812">Transmembrane</keyword>
<name>A0A915HTB6_ROMCU</name>
<proteinExistence type="predicted"/>
<dbReference type="Proteomes" id="UP000887565">
    <property type="component" value="Unplaced"/>
</dbReference>
<sequence>MPKDTTGKLKFERSVGCRKIIQNVDGNVSVVRECAYSGGKMHGMKRMGNRGVRIFYYQCETDRCNAAKTSAPTGLASIAVLFLSLLLPVLMVL</sequence>
<dbReference type="InterPro" id="IPR045860">
    <property type="entry name" value="Snake_toxin-like_sf"/>
</dbReference>
<accession>A0A915HTB6</accession>
<dbReference type="WBParaSite" id="nRc.2.0.1.t05158-RA">
    <property type="protein sequence ID" value="nRc.2.0.1.t05158-RA"/>
    <property type="gene ID" value="nRc.2.0.1.g05158"/>
</dbReference>
<protein>
    <submittedName>
        <fullName evidence="3">Uncharacterized protein</fullName>
    </submittedName>
</protein>